<dbReference type="EMBL" id="MBEW02000001">
    <property type="protein sequence ID" value="RDY22159.1"/>
    <property type="molecule type" value="Genomic_DNA"/>
</dbReference>
<evidence type="ECO:0000313" key="3">
    <source>
        <dbReference type="Proteomes" id="UP000093352"/>
    </source>
</evidence>
<keyword evidence="3" id="KW-1185">Reference proteome</keyword>
<reference evidence="2 3" key="1">
    <citation type="journal article" date="2016" name="Genome Announc.">
        <title>Draft Genome Sequence of Criibacterium bergeronii gen. nov., sp. nov., Strain CCRI-22567T, Isolated from a Vaginal Sample from a Woman with Bacterial Vaginosis.</title>
        <authorList>
            <person name="Maheux A.F."/>
            <person name="Berube E."/>
            <person name="Boudreau D.K."/>
            <person name="Raymond F."/>
            <person name="Corbeil J."/>
            <person name="Roy P.H."/>
            <person name="Boissinot M."/>
            <person name="Omar R.F."/>
        </authorList>
    </citation>
    <scope>NUCLEOTIDE SEQUENCE [LARGE SCALE GENOMIC DNA]</scope>
    <source>
        <strain evidence="2 3">CCRI-22567</strain>
    </source>
</reference>
<dbReference type="Proteomes" id="UP000093352">
    <property type="component" value="Unassembled WGS sequence"/>
</dbReference>
<evidence type="ECO:0000256" key="1">
    <source>
        <dbReference type="SAM" id="Phobius"/>
    </source>
</evidence>
<proteinExistence type="predicted"/>
<comment type="caution">
    <text evidence="2">The sequence shown here is derived from an EMBL/GenBank/DDBJ whole genome shotgun (WGS) entry which is preliminary data.</text>
</comment>
<gene>
    <name evidence="2" type="ORF">BBG48_000110</name>
</gene>
<name>A0A371INV7_9FIRM</name>
<sequence>MLDFYLILFIMLFVLPAILLILFAIYYTHYEQFWHYVVIKVEKIKNILIQKDSKEEVRY</sequence>
<protein>
    <submittedName>
        <fullName evidence="2">Uncharacterized protein</fullName>
    </submittedName>
</protein>
<accession>A0A371INV7</accession>
<dbReference type="AlphaFoldDB" id="A0A371INV7"/>
<organism evidence="2 3">
    <name type="scientific">Criibacterium bergeronii</name>
    <dbReference type="NCBI Taxonomy" id="1871336"/>
    <lineage>
        <taxon>Bacteria</taxon>
        <taxon>Bacillati</taxon>
        <taxon>Bacillota</taxon>
        <taxon>Clostridia</taxon>
        <taxon>Peptostreptococcales</taxon>
        <taxon>Filifactoraceae</taxon>
        <taxon>Criibacterium</taxon>
    </lineage>
</organism>
<keyword evidence="1" id="KW-0472">Membrane</keyword>
<keyword evidence="1" id="KW-1133">Transmembrane helix</keyword>
<evidence type="ECO:0000313" key="2">
    <source>
        <dbReference type="EMBL" id="RDY22159.1"/>
    </source>
</evidence>
<dbReference type="STRING" id="1871336.BBG48_00410"/>
<feature type="transmembrane region" description="Helical" evidence="1">
    <location>
        <begin position="6"/>
        <end position="27"/>
    </location>
</feature>
<keyword evidence="1" id="KW-0812">Transmembrane</keyword>